<reference evidence="3" key="3">
    <citation type="submission" date="2015-06" db="UniProtKB">
        <authorList>
            <consortium name="EnsemblMetazoa"/>
        </authorList>
    </citation>
    <scope>IDENTIFICATION</scope>
</reference>
<organism evidence="3 4">
    <name type="scientific">Helobdella robusta</name>
    <name type="common">Californian leech</name>
    <dbReference type="NCBI Taxonomy" id="6412"/>
    <lineage>
        <taxon>Eukaryota</taxon>
        <taxon>Metazoa</taxon>
        <taxon>Spiralia</taxon>
        <taxon>Lophotrochozoa</taxon>
        <taxon>Annelida</taxon>
        <taxon>Clitellata</taxon>
        <taxon>Hirudinea</taxon>
        <taxon>Rhynchobdellida</taxon>
        <taxon>Glossiphoniidae</taxon>
        <taxon>Helobdella</taxon>
    </lineage>
</organism>
<evidence type="ECO:0000313" key="3">
    <source>
        <dbReference type="EnsemblMetazoa" id="HelroP182187"/>
    </source>
</evidence>
<dbReference type="RefSeq" id="XP_009030734.1">
    <property type="nucleotide sequence ID" value="XM_009032486.1"/>
</dbReference>
<dbReference type="GeneID" id="20208414"/>
<feature type="compositionally biased region" description="Basic and acidic residues" evidence="1">
    <location>
        <begin position="180"/>
        <end position="201"/>
    </location>
</feature>
<dbReference type="EMBL" id="KB097710">
    <property type="protein sequence ID" value="ESN91215.1"/>
    <property type="molecule type" value="Genomic_DNA"/>
</dbReference>
<reference evidence="2 4" key="2">
    <citation type="journal article" date="2013" name="Nature">
        <title>Insights into bilaterian evolution from three spiralian genomes.</title>
        <authorList>
            <person name="Simakov O."/>
            <person name="Marletaz F."/>
            <person name="Cho S.J."/>
            <person name="Edsinger-Gonzales E."/>
            <person name="Havlak P."/>
            <person name="Hellsten U."/>
            <person name="Kuo D.H."/>
            <person name="Larsson T."/>
            <person name="Lv J."/>
            <person name="Arendt D."/>
            <person name="Savage R."/>
            <person name="Osoegawa K."/>
            <person name="de Jong P."/>
            <person name="Grimwood J."/>
            <person name="Chapman J.A."/>
            <person name="Shapiro H."/>
            <person name="Aerts A."/>
            <person name="Otillar R.P."/>
            <person name="Terry A.Y."/>
            <person name="Boore J.L."/>
            <person name="Grigoriev I.V."/>
            <person name="Lindberg D.R."/>
            <person name="Seaver E.C."/>
            <person name="Weisblat D.A."/>
            <person name="Putnam N.H."/>
            <person name="Rokhsar D.S."/>
        </authorList>
    </citation>
    <scope>NUCLEOTIDE SEQUENCE</scope>
</reference>
<sequence length="243" mass="27961">MDFSTVLTSSPNFNKTGTSPLISEANRKTLIHLQSFDFSDNYLKKGSNIVDEKLGPASNENKNINNIFNSVNKQANVADLFCKIFNKVLLKFNTDNTDCSFCISHYKSVIRNLNVNNDSSNRSSYNHDSSNRSSYNNDKFIVDITAISNKQQQQLLQQPPRLSLKDRLLSSPRLLRFRFPRENREAKESAPKMEVESETTKRKPKPATLKQRSQSAPRLGIFGRFFERGLFFRRSGDFFRRSK</sequence>
<dbReference type="InParanoid" id="T1FHW5"/>
<evidence type="ECO:0000313" key="4">
    <source>
        <dbReference type="Proteomes" id="UP000015101"/>
    </source>
</evidence>
<dbReference type="Proteomes" id="UP000015101">
    <property type="component" value="Unassembled WGS sequence"/>
</dbReference>
<dbReference type="AlphaFoldDB" id="T1FHW5"/>
<keyword evidence="4" id="KW-1185">Reference proteome</keyword>
<accession>T1FHW5</accession>
<evidence type="ECO:0000313" key="2">
    <source>
        <dbReference type="EMBL" id="ESN91215.1"/>
    </source>
</evidence>
<gene>
    <name evidence="3" type="primary">20208414</name>
    <name evidence="2" type="ORF">HELRODRAFT_182187</name>
</gene>
<evidence type="ECO:0000256" key="1">
    <source>
        <dbReference type="SAM" id="MobiDB-lite"/>
    </source>
</evidence>
<name>T1FHW5_HELRO</name>
<dbReference type="EnsemblMetazoa" id="HelroT182187">
    <property type="protein sequence ID" value="HelroP182187"/>
    <property type="gene ID" value="HelroG182187"/>
</dbReference>
<dbReference type="CTD" id="20208414"/>
<dbReference type="EMBL" id="AMQM01008011">
    <property type="status" value="NOT_ANNOTATED_CDS"/>
    <property type="molecule type" value="Genomic_DNA"/>
</dbReference>
<feature type="region of interest" description="Disordered" evidence="1">
    <location>
        <begin position="180"/>
        <end position="215"/>
    </location>
</feature>
<dbReference type="KEGG" id="hro:HELRODRAFT_182187"/>
<proteinExistence type="predicted"/>
<reference evidence="4" key="1">
    <citation type="submission" date="2012-12" db="EMBL/GenBank/DDBJ databases">
        <authorList>
            <person name="Hellsten U."/>
            <person name="Grimwood J."/>
            <person name="Chapman J.A."/>
            <person name="Shapiro H."/>
            <person name="Aerts A."/>
            <person name="Otillar R.P."/>
            <person name="Terry A.Y."/>
            <person name="Boore J.L."/>
            <person name="Simakov O."/>
            <person name="Marletaz F."/>
            <person name="Cho S.-J."/>
            <person name="Edsinger-Gonzales E."/>
            <person name="Havlak P."/>
            <person name="Kuo D.-H."/>
            <person name="Larsson T."/>
            <person name="Lv J."/>
            <person name="Arendt D."/>
            <person name="Savage R."/>
            <person name="Osoegawa K."/>
            <person name="de Jong P."/>
            <person name="Lindberg D.R."/>
            <person name="Seaver E.C."/>
            <person name="Weisblat D.A."/>
            <person name="Putnam N.H."/>
            <person name="Grigoriev I.V."/>
            <person name="Rokhsar D.S."/>
        </authorList>
    </citation>
    <scope>NUCLEOTIDE SEQUENCE</scope>
</reference>
<dbReference type="HOGENOM" id="CLU_1143639_0_0_1"/>
<protein>
    <submittedName>
        <fullName evidence="2 3">Uncharacterized protein</fullName>
    </submittedName>
</protein>